<gene>
    <name evidence="1" type="ORF">K6Y31_20370</name>
</gene>
<protein>
    <submittedName>
        <fullName evidence="1">Uncharacterized protein</fullName>
    </submittedName>
</protein>
<evidence type="ECO:0000313" key="1">
    <source>
        <dbReference type="EMBL" id="MCE2597132.1"/>
    </source>
</evidence>
<dbReference type="RefSeq" id="WP_233054874.1">
    <property type="nucleotide sequence ID" value="NZ_JAIMJA010000033.1"/>
</dbReference>
<reference evidence="1 2" key="1">
    <citation type="journal article" date="2022" name="Environ. Microbiol. Rep.">
        <title>Eco-phylogenetic analyses reveal divergent evolution of vitamin B12 metabolism in the marine bacterial family 'Psychromonadaceae'.</title>
        <authorList>
            <person name="Jin X."/>
            <person name="Yang Y."/>
            <person name="Cao H."/>
            <person name="Gao B."/>
            <person name="Zhao Z."/>
        </authorList>
    </citation>
    <scope>NUCLEOTIDE SEQUENCE [LARGE SCALE GENOMIC DNA]</scope>
    <source>
        <strain evidence="1 2">MKS20</strain>
    </source>
</reference>
<dbReference type="EMBL" id="JAIMJA010000033">
    <property type="protein sequence ID" value="MCE2597132.1"/>
    <property type="molecule type" value="Genomic_DNA"/>
</dbReference>
<sequence>MHYWHGNGKLAMLDIDEIDVASSIMPSVLHSIGPRRKVSDDRQKVRVYYFKPEFRSSSEYLQYEFQTELTDAWDKLLQLYYKKNADQDTVSSQLAVFNELIYKYMEIDGWRDVRKKIARKKVSLTKKKIEISADTYRLLNQQLKATNEGREKPVSIDEFIAKLLNSRIK</sequence>
<dbReference type="Proteomes" id="UP001201273">
    <property type="component" value="Unassembled WGS sequence"/>
</dbReference>
<proteinExistence type="predicted"/>
<accession>A0ABS8WG22</accession>
<organism evidence="1 2">
    <name type="scientific">Motilimonas cestriensis</name>
    <dbReference type="NCBI Taxonomy" id="2742685"/>
    <lineage>
        <taxon>Bacteria</taxon>
        <taxon>Pseudomonadati</taxon>
        <taxon>Pseudomonadota</taxon>
        <taxon>Gammaproteobacteria</taxon>
        <taxon>Alteromonadales</taxon>
        <taxon>Alteromonadales genera incertae sedis</taxon>
        <taxon>Motilimonas</taxon>
    </lineage>
</organism>
<keyword evidence="2" id="KW-1185">Reference proteome</keyword>
<comment type="caution">
    <text evidence="1">The sequence shown here is derived from an EMBL/GenBank/DDBJ whole genome shotgun (WGS) entry which is preliminary data.</text>
</comment>
<evidence type="ECO:0000313" key="2">
    <source>
        <dbReference type="Proteomes" id="UP001201273"/>
    </source>
</evidence>
<name>A0ABS8WG22_9GAMM</name>